<name>A0A937I975_9GAMM</name>
<dbReference type="EMBL" id="JADHQD010000020">
    <property type="protein sequence ID" value="MBL6818488.1"/>
    <property type="molecule type" value="Genomic_DNA"/>
</dbReference>
<comment type="caution">
    <text evidence="1">The sequence shown here is derived from an EMBL/GenBank/DDBJ whole genome shotgun (WGS) entry which is preliminary data.</text>
</comment>
<sequence length="82" mass="9854">MKEEDISRIIEMAWEDRTPFDAIEASYGLNQGQVEKLMRDNLTKSSFVMWRKRARGRKTKHLGLREFSVGRHHSYDQHKYKK</sequence>
<organism evidence="1 2">
    <name type="scientific">SAR86 cluster bacterium</name>
    <dbReference type="NCBI Taxonomy" id="2030880"/>
    <lineage>
        <taxon>Bacteria</taxon>
        <taxon>Pseudomonadati</taxon>
        <taxon>Pseudomonadota</taxon>
        <taxon>Gammaproteobacteria</taxon>
        <taxon>SAR86 cluster</taxon>
    </lineage>
</organism>
<dbReference type="AlphaFoldDB" id="A0A937I975"/>
<dbReference type="Proteomes" id="UP000711391">
    <property type="component" value="Unassembled WGS sequence"/>
</dbReference>
<evidence type="ECO:0000313" key="2">
    <source>
        <dbReference type="Proteomes" id="UP000711391"/>
    </source>
</evidence>
<accession>A0A937I975</accession>
<dbReference type="InterPro" id="IPR019882">
    <property type="entry name" value="CHP03643"/>
</dbReference>
<reference evidence="1" key="1">
    <citation type="submission" date="2020-10" db="EMBL/GenBank/DDBJ databases">
        <title>Microbiome of the Black Sea water column analyzed by genome centric metagenomics.</title>
        <authorList>
            <person name="Cabello-Yeves P.J."/>
            <person name="Callieri C."/>
            <person name="Picazo A."/>
            <person name="Mehrshad M."/>
            <person name="Haro-Moreno J.M."/>
            <person name="Roda-Garcia J."/>
            <person name="Dzembekova N."/>
            <person name="Slabakova V."/>
            <person name="Slabakova N."/>
            <person name="Moncheva S."/>
            <person name="Rodriguez-Valera F."/>
        </authorList>
    </citation>
    <scope>NUCLEOTIDE SEQUENCE</scope>
    <source>
        <strain evidence="1">BS307-5m-G50</strain>
    </source>
</reference>
<gene>
    <name evidence="1" type="ORF">ISQ64_03690</name>
</gene>
<proteinExistence type="predicted"/>
<dbReference type="NCBIfam" id="TIGR03643">
    <property type="entry name" value="TIGR03643 family protein"/>
    <property type="match status" value="1"/>
</dbReference>
<evidence type="ECO:0000313" key="1">
    <source>
        <dbReference type="EMBL" id="MBL6818488.1"/>
    </source>
</evidence>
<protein>
    <submittedName>
        <fullName evidence="1">TIGR03643 family protein</fullName>
    </submittedName>
</protein>
<dbReference type="Pfam" id="PF10985">
    <property type="entry name" value="DUF2805"/>
    <property type="match status" value="1"/>
</dbReference>